<evidence type="ECO:0000313" key="1">
    <source>
        <dbReference type="EMBL" id="QHT09304.1"/>
    </source>
</evidence>
<sequence>MDQEYIEYIRSELENCEEITPPFNIKPKQRIKYITHSKGKEQFFTGGYFVRLGNERIVLSKGNSQWSFPTKIRDDNNNVIYTSRIFIEHTDSDCDDKLSEYIETIKAQQLVIEKLTLKYNRLKDILDQYNIS</sequence>
<proteinExistence type="predicted"/>
<organism evidence="1">
    <name type="scientific">viral metagenome</name>
    <dbReference type="NCBI Taxonomy" id="1070528"/>
    <lineage>
        <taxon>unclassified sequences</taxon>
        <taxon>metagenomes</taxon>
        <taxon>organismal metagenomes</taxon>
    </lineage>
</organism>
<dbReference type="AlphaFoldDB" id="A0A6C0CZQ8"/>
<protein>
    <submittedName>
        <fullName evidence="1">Uncharacterized protein</fullName>
    </submittedName>
</protein>
<name>A0A6C0CZQ8_9ZZZZ</name>
<accession>A0A6C0CZQ8</accession>
<dbReference type="EMBL" id="MN739509">
    <property type="protein sequence ID" value="QHT09304.1"/>
    <property type="molecule type" value="Genomic_DNA"/>
</dbReference>
<reference evidence="1" key="1">
    <citation type="journal article" date="2020" name="Nature">
        <title>Giant virus diversity and host interactions through global metagenomics.</title>
        <authorList>
            <person name="Schulz F."/>
            <person name="Roux S."/>
            <person name="Paez-Espino D."/>
            <person name="Jungbluth S."/>
            <person name="Walsh D.A."/>
            <person name="Denef V.J."/>
            <person name="McMahon K.D."/>
            <person name="Konstantinidis K.T."/>
            <person name="Eloe-Fadrosh E.A."/>
            <person name="Kyrpides N.C."/>
            <person name="Woyke T."/>
        </authorList>
    </citation>
    <scope>NUCLEOTIDE SEQUENCE</scope>
    <source>
        <strain evidence="1">GVMAG-M-3300023110-24</strain>
    </source>
</reference>